<dbReference type="Gene3D" id="1.10.287.1120">
    <property type="entry name" value="Bipartite methylase S protein"/>
    <property type="match status" value="1"/>
</dbReference>
<comment type="similarity">
    <text evidence="1">Belongs to the type-I restriction system S methylase family.</text>
</comment>
<evidence type="ECO:0000313" key="6">
    <source>
        <dbReference type="EMBL" id="GLR63869.1"/>
    </source>
</evidence>
<dbReference type="Gene3D" id="3.90.220.20">
    <property type="entry name" value="DNA methylase specificity domains"/>
    <property type="match status" value="2"/>
</dbReference>
<feature type="domain" description="Type I restriction modification DNA specificity" evidence="5">
    <location>
        <begin position="59"/>
        <end position="245"/>
    </location>
</feature>
<keyword evidence="6" id="KW-0540">Nuclease</keyword>
<keyword evidence="6" id="KW-0255">Endonuclease</keyword>
<gene>
    <name evidence="6" type="ORF">GCM10007878_13060</name>
</gene>
<dbReference type="GO" id="GO:0004519">
    <property type="term" value="F:endonuclease activity"/>
    <property type="evidence" value="ECO:0007669"/>
    <property type="project" value="UniProtKB-KW"/>
</dbReference>
<dbReference type="Proteomes" id="UP001156682">
    <property type="component" value="Unassembled WGS sequence"/>
</dbReference>
<dbReference type="InterPro" id="IPR052021">
    <property type="entry name" value="Type-I_RS_S_subunit"/>
</dbReference>
<keyword evidence="6" id="KW-0378">Hydrolase</keyword>
<dbReference type="InterPro" id="IPR044946">
    <property type="entry name" value="Restrct_endonuc_typeI_TRD_sf"/>
</dbReference>
<dbReference type="CDD" id="cd17246">
    <property type="entry name" value="RMtype1_S_SonII-TRD2-CR2_like"/>
    <property type="match status" value="1"/>
</dbReference>
<reference evidence="7" key="1">
    <citation type="journal article" date="2019" name="Int. J. Syst. Evol. Microbiol.">
        <title>The Global Catalogue of Microorganisms (GCM) 10K type strain sequencing project: providing services to taxonomists for standard genome sequencing and annotation.</title>
        <authorList>
            <consortium name="The Broad Institute Genomics Platform"/>
            <consortium name="The Broad Institute Genome Sequencing Center for Infectious Disease"/>
            <person name="Wu L."/>
            <person name="Ma J."/>
        </authorList>
    </citation>
    <scope>NUCLEOTIDE SEQUENCE [LARGE SCALE GENOMIC DNA]</scope>
    <source>
        <strain evidence="7">NBRC 100033</strain>
    </source>
</reference>
<evidence type="ECO:0000256" key="3">
    <source>
        <dbReference type="ARBA" id="ARBA00023125"/>
    </source>
</evidence>
<feature type="coiled-coil region" evidence="4">
    <location>
        <begin position="442"/>
        <end position="469"/>
    </location>
</feature>
<organism evidence="6 7">
    <name type="scientific">Marinospirillum insulare</name>
    <dbReference type="NCBI Taxonomy" id="217169"/>
    <lineage>
        <taxon>Bacteria</taxon>
        <taxon>Pseudomonadati</taxon>
        <taxon>Pseudomonadota</taxon>
        <taxon>Gammaproteobacteria</taxon>
        <taxon>Oceanospirillales</taxon>
        <taxon>Oceanospirillaceae</taxon>
        <taxon>Marinospirillum</taxon>
    </lineage>
</organism>
<dbReference type="RefSeq" id="WP_051610347.1">
    <property type="nucleotide sequence ID" value="NZ_BSOR01000020.1"/>
</dbReference>
<feature type="domain" description="Type I restriction modification DNA specificity" evidence="5">
    <location>
        <begin position="283"/>
        <end position="457"/>
    </location>
</feature>
<dbReference type="PANTHER" id="PTHR30408:SF12">
    <property type="entry name" value="TYPE I RESTRICTION ENZYME MJAVIII SPECIFICITY SUBUNIT"/>
    <property type="match status" value="1"/>
</dbReference>
<evidence type="ECO:0000256" key="4">
    <source>
        <dbReference type="SAM" id="Coils"/>
    </source>
</evidence>
<name>A0ABQ6A172_9GAMM</name>
<keyword evidence="7" id="KW-1185">Reference proteome</keyword>
<sequence length="488" mass="52950">MTKDAVAEVSQQYLVEAAEKRVPEGYKQTEVGVTNSSGANLNATCGGPQGGGMDSRRIPEGWKVVLLDDCTVKVGSGKTPTGGSSVYVDTGRPFIRSQNVERGNLDLSDVAYITDDMHSTFLSSELKENDVLLNITGASIGRCAKANKLISGGNVNQHVCIIRTVEKKLAPSLLVELINSRLGQEQIDSYQAGGNREGLNFKQVRQLEFPVATSIKEQTAIANALSDTDALLSELEKLIAKKQAIKTATMQQLLTGRTRLPQFAQRPDGSKKGYKQSELGEIPEDWEAMQLGAVAVFLKGAGLPKSDLVDSGKKQCIHYGQLFTTYGPKIEKIFSSTNIEGSVKSEVNDILMPTSDVTPNGLATASCILESGIILGGDILVIRSNKELLNGVFFAYLIIVMRDQIMQLVTGSTVYHLYGSDMAKFLFANPTLEEQTAIATILSDMDEEIQALEQRLNKTRQIKQGMMQQLLTGKIRLLQPAQGVSNAN</sequence>
<keyword evidence="3" id="KW-0238">DNA-binding</keyword>
<keyword evidence="2" id="KW-0680">Restriction system</keyword>
<dbReference type="PANTHER" id="PTHR30408">
    <property type="entry name" value="TYPE-1 RESTRICTION ENZYME ECOKI SPECIFICITY PROTEIN"/>
    <property type="match status" value="1"/>
</dbReference>
<dbReference type="InterPro" id="IPR000055">
    <property type="entry name" value="Restrct_endonuc_typeI_TRD"/>
</dbReference>
<evidence type="ECO:0000256" key="2">
    <source>
        <dbReference type="ARBA" id="ARBA00022747"/>
    </source>
</evidence>
<protein>
    <submittedName>
        <fullName evidence="6">Restriction endonuclease subunit S</fullName>
    </submittedName>
</protein>
<evidence type="ECO:0000259" key="5">
    <source>
        <dbReference type="Pfam" id="PF01420"/>
    </source>
</evidence>
<keyword evidence="4" id="KW-0175">Coiled coil</keyword>
<evidence type="ECO:0000313" key="7">
    <source>
        <dbReference type="Proteomes" id="UP001156682"/>
    </source>
</evidence>
<dbReference type="EMBL" id="BSOR01000020">
    <property type="protein sequence ID" value="GLR63869.1"/>
    <property type="molecule type" value="Genomic_DNA"/>
</dbReference>
<dbReference type="SUPFAM" id="SSF116734">
    <property type="entry name" value="DNA methylase specificity domain"/>
    <property type="match status" value="2"/>
</dbReference>
<proteinExistence type="inferred from homology"/>
<evidence type="ECO:0000256" key="1">
    <source>
        <dbReference type="ARBA" id="ARBA00010923"/>
    </source>
</evidence>
<comment type="caution">
    <text evidence="6">The sequence shown here is derived from an EMBL/GenBank/DDBJ whole genome shotgun (WGS) entry which is preliminary data.</text>
</comment>
<accession>A0ABQ6A172</accession>
<dbReference type="Pfam" id="PF01420">
    <property type="entry name" value="Methylase_S"/>
    <property type="match status" value="2"/>
</dbReference>